<dbReference type="RefSeq" id="WP_271341539.1">
    <property type="nucleotide sequence ID" value="NZ_JAQKAB010000009.1"/>
</dbReference>
<dbReference type="SUPFAM" id="SSF55729">
    <property type="entry name" value="Acyl-CoA N-acyltransferases (Nat)"/>
    <property type="match status" value="1"/>
</dbReference>
<feature type="domain" description="N-acetyltransferase" evidence="1">
    <location>
        <begin position="3"/>
        <end position="157"/>
    </location>
</feature>
<sequence>MNISIRLEHKNDFKKVEHLIREAFWDVYKPRCDEHFIVHRLRKVKAFIKELNFVACDQEVIVGHIIYSKAKVIHDDDEFDILCMGPLAVLPSYQGNGIGTLLMNDSIEAAKALGYRGIVIFGNPNYYRRFGFENAKTYNIQTAWGTNLEEFMVLELYEGSLTGVHGKFYADPVFSVDQEELANFEKQYSNL</sequence>
<dbReference type="PANTHER" id="PTHR43617:SF38">
    <property type="entry name" value="N-ACETYLTRANSFERASE DOMAIN-CONTAINING PROTEIN"/>
    <property type="match status" value="1"/>
</dbReference>
<gene>
    <name evidence="2" type="ORF">PJ311_14125</name>
</gene>
<protein>
    <submittedName>
        <fullName evidence="2">N-acetyltransferase</fullName>
    </submittedName>
</protein>
<dbReference type="Pfam" id="PF00583">
    <property type="entry name" value="Acetyltransf_1"/>
    <property type="match status" value="1"/>
</dbReference>
<reference evidence="2 3" key="1">
    <citation type="submission" date="2023-01" db="EMBL/GenBank/DDBJ databases">
        <title>Bacillus changyiensis sp. nov., isolated from a coastal deposit.</title>
        <authorList>
            <person name="Xiao G."/>
            <person name="Lai Q."/>
            <person name="Hu Z."/>
            <person name="Shao Z."/>
        </authorList>
    </citation>
    <scope>NUCLEOTIDE SEQUENCE [LARGE SCALE GENOMIC DNA]</scope>
    <source>
        <strain evidence="2 3">CLL-7-23</strain>
    </source>
</reference>
<dbReference type="PROSITE" id="PS51186">
    <property type="entry name" value="GNAT"/>
    <property type="match status" value="1"/>
</dbReference>
<name>A0ABT4X606_9BACI</name>
<evidence type="ECO:0000259" key="1">
    <source>
        <dbReference type="PROSITE" id="PS51186"/>
    </source>
</evidence>
<proteinExistence type="predicted"/>
<evidence type="ECO:0000313" key="3">
    <source>
        <dbReference type="Proteomes" id="UP001211894"/>
    </source>
</evidence>
<dbReference type="InterPro" id="IPR016181">
    <property type="entry name" value="Acyl_CoA_acyltransferase"/>
</dbReference>
<dbReference type="InterPro" id="IPR050276">
    <property type="entry name" value="MshD_Acetyltransferase"/>
</dbReference>
<organism evidence="2 3">
    <name type="scientific">Bacillus changyiensis</name>
    <dbReference type="NCBI Taxonomy" id="3004103"/>
    <lineage>
        <taxon>Bacteria</taxon>
        <taxon>Bacillati</taxon>
        <taxon>Bacillota</taxon>
        <taxon>Bacilli</taxon>
        <taxon>Bacillales</taxon>
        <taxon>Bacillaceae</taxon>
        <taxon>Bacillus</taxon>
    </lineage>
</organism>
<comment type="caution">
    <text evidence="2">The sequence shown here is derived from an EMBL/GenBank/DDBJ whole genome shotgun (WGS) entry which is preliminary data.</text>
</comment>
<dbReference type="EMBL" id="JAQKAB010000009">
    <property type="protein sequence ID" value="MDA7027720.1"/>
    <property type="molecule type" value="Genomic_DNA"/>
</dbReference>
<dbReference type="PANTHER" id="PTHR43617">
    <property type="entry name" value="L-AMINO ACID N-ACETYLTRANSFERASE"/>
    <property type="match status" value="1"/>
</dbReference>
<dbReference type="Gene3D" id="3.40.630.30">
    <property type="match status" value="1"/>
</dbReference>
<dbReference type="Proteomes" id="UP001211894">
    <property type="component" value="Unassembled WGS sequence"/>
</dbReference>
<keyword evidence="3" id="KW-1185">Reference proteome</keyword>
<evidence type="ECO:0000313" key="2">
    <source>
        <dbReference type="EMBL" id="MDA7027720.1"/>
    </source>
</evidence>
<accession>A0ABT4X606</accession>
<dbReference type="InterPro" id="IPR000182">
    <property type="entry name" value="GNAT_dom"/>
</dbReference>
<dbReference type="CDD" id="cd04301">
    <property type="entry name" value="NAT_SF"/>
    <property type="match status" value="1"/>
</dbReference>